<keyword evidence="1" id="KW-0472">Membrane</keyword>
<name>A0A7S1W9C3_NEODS</name>
<gene>
    <name evidence="2" type="ORF">NDES1114_LOCUS35081</name>
</gene>
<accession>A0A7S1W9C3</accession>
<sequence>MLLEPLVETWRHTFPKDLRFSRYAIMLKSELNEVARRYKDKKFVPRGELQAVADNWIDPPYSWQRLPVLRQLSLSAWINVYRTRQRGQPNWLLSRGAKVEHERLVAWLDREGNARMYLPREQFEREVMEPFHTAVLYHYMFLTGAAFAFLLGLFLISCYNAEPLTYFSLVYGRKLTPKQIVDWYEQVMLNHANTEQPEAYRDAMPPTAFVRPGEDMVCFNVIELVSPTRDCRVTFIPFPRVGPREFFLKAGSIMKNHQAVLMEELNMEQLRVTPPAYYFPLKDEPFPALGIHHRYYDILEGGDRVPPRLLPGATPPEWYDKYIFGIVPFPIKTIYKPYGFLGTRSDARAGWGRLKDALFDERLVSIAVPWTPMQITNLKCSLYKEGWTVGRVESIEWMRPRAVGEHFLEYYGIEETDEHRARDAAREAAEAELRAAQEEAKRARPVTATKMALVGPEVGDGKTAAPAAA</sequence>
<reference evidence="2" key="1">
    <citation type="submission" date="2021-01" db="EMBL/GenBank/DDBJ databases">
        <authorList>
            <person name="Corre E."/>
            <person name="Pelletier E."/>
            <person name="Niang G."/>
            <person name="Scheremetjew M."/>
            <person name="Finn R."/>
            <person name="Kale V."/>
            <person name="Holt S."/>
            <person name="Cochrane G."/>
            <person name="Meng A."/>
            <person name="Brown T."/>
            <person name="Cohen L."/>
        </authorList>
    </citation>
    <scope>NUCLEOTIDE SEQUENCE</scope>
    <source>
        <strain evidence="2">CCAP 1951/1</strain>
    </source>
</reference>
<keyword evidence="1" id="KW-1133">Transmembrane helix</keyword>
<keyword evidence="1" id="KW-0812">Transmembrane</keyword>
<protein>
    <submittedName>
        <fullName evidence="2">Uncharacterized protein</fullName>
    </submittedName>
</protein>
<dbReference type="EMBL" id="HBGF01052432">
    <property type="protein sequence ID" value="CAD9155275.1"/>
    <property type="molecule type" value="Transcribed_RNA"/>
</dbReference>
<feature type="transmembrane region" description="Helical" evidence="1">
    <location>
        <begin position="135"/>
        <end position="156"/>
    </location>
</feature>
<dbReference type="AlphaFoldDB" id="A0A7S1W9C3"/>
<evidence type="ECO:0000313" key="2">
    <source>
        <dbReference type="EMBL" id="CAD9155275.1"/>
    </source>
</evidence>
<proteinExistence type="predicted"/>
<organism evidence="2">
    <name type="scientific">Neobodo designis</name>
    <name type="common">Flagellated protozoan</name>
    <name type="synonym">Bodo designis</name>
    <dbReference type="NCBI Taxonomy" id="312471"/>
    <lineage>
        <taxon>Eukaryota</taxon>
        <taxon>Discoba</taxon>
        <taxon>Euglenozoa</taxon>
        <taxon>Kinetoplastea</taxon>
        <taxon>Metakinetoplastina</taxon>
        <taxon>Neobodonida</taxon>
        <taxon>Neobodo</taxon>
    </lineage>
</organism>
<evidence type="ECO:0000256" key="1">
    <source>
        <dbReference type="SAM" id="Phobius"/>
    </source>
</evidence>